<dbReference type="GO" id="GO:0006508">
    <property type="term" value="P:proteolysis"/>
    <property type="evidence" value="ECO:0007669"/>
    <property type="project" value="InterPro"/>
</dbReference>
<dbReference type="SMART" id="SM00245">
    <property type="entry name" value="TSPc"/>
    <property type="match status" value="1"/>
</dbReference>
<dbReference type="Pfam" id="PF03572">
    <property type="entry name" value="Peptidase_S41"/>
    <property type="match status" value="1"/>
</dbReference>
<dbReference type="InterPro" id="IPR036034">
    <property type="entry name" value="PDZ_sf"/>
</dbReference>
<dbReference type="PANTHER" id="PTHR32060:SF30">
    <property type="entry name" value="CARBOXY-TERMINAL PROCESSING PROTEASE CTPA"/>
    <property type="match status" value="1"/>
</dbReference>
<dbReference type="InterPro" id="IPR029045">
    <property type="entry name" value="ClpP/crotonase-like_dom_sf"/>
</dbReference>
<evidence type="ECO:0000313" key="4">
    <source>
        <dbReference type="Proteomes" id="UP000256429"/>
    </source>
</evidence>
<organism evidence="3 4">
    <name type="scientific">Lutibacter oceani</name>
    <dbReference type="NCBI Taxonomy" id="1853311"/>
    <lineage>
        <taxon>Bacteria</taxon>
        <taxon>Pseudomonadati</taxon>
        <taxon>Bacteroidota</taxon>
        <taxon>Flavobacteriia</taxon>
        <taxon>Flavobacteriales</taxon>
        <taxon>Flavobacteriaceae</taxon>
        <taxon>Lutibacter</taxon>
    </lineage>
</organism>
<dbReference type="Gene3D" id="3.90.226.10">
    <property type="entry name" value="2-enoyl-CoA Hydratase, Chain A, domain 1"/>
    <property type="match status" value="1"/>
</dbReference>
<dbReference type="Proteomes" id="UP000256429">
    <property type="component" value="Unassembled WGS sequence"/>
</dbReference>
<dbReference type="RefSeq" id="WP_115879347.1">
    <property type="nucleotide sequence ID" value="NZ_QTTQ01000010.1"/>
</dbReference>
<dbReference type="OrthoDB" id="7168509at2"/>
<dbReference type="Gene3D" id="3.30.750.170">
    <property type="match status" value="1"/>
</dbReference>
<dbReference type="GO" id="GO:0004175">
    <property type="term" value="F:endopeptidase activity"/>
    <property type="evidence" value="ECO:0007669"/>
    <property type="project" value="TreeGrafter"/>
</dbReference>
<dbReference type="PROSITE" id="PS51257">
    <property type="entry name" value="PROKAR_LIPOPROTEIN"/>
    <property type="match status" value="1"/>
</dbReference>
<dbReference type="CDD" id="cd07561">
    <property type="entry name" value="Peptidase_S41_CPP_like"/>
    <property type="match status" value="1"/>
</dbReference>
<dbReference type="InterPro" id="IPR005151">
    <property type="entry name" value="Tail-specific_protease"/>
</dbReference>
<sequence>MKRISPLLTIFLFVSIVFVSCNKDDDYINQIETGNEIDFSSVEIQDFIWQGLNTYYLWKDNVPNLADSQITDKQNYFDLLSSYSNPDDFFESLIYNRENTDKWSWIVDDYIALENSFQGIVKSNGVKYGLSYESGSDTDVLGFVRYVLPNSDASGKDVERGYIFDAIDGQQLTINNYQSLLAQDTYTMNFADLNGGNPISNGKSVELTQVENFVENPVHIVKTIDINGFKIGYIMFNGFDAGFEDELSNAFAQIKADGATELILDLRYNLGGYGYIAGDIASLITGQFKNQVISKEKWNTELQNWFEENHPDWVETYFTDKFYKTGDAITGMNLNKLYVITTGSTASASELLISGLDAYIDVSTIGTTTSGKYTGSITIYDSDNFSKSGDNLNTNHTWAMQPIVLQYTNNNGDTVKGGIEPTVEEVEYISEFTELGTVDEPLLASAISYITGSGKPLKSKKNLIKLKQLNNNLEINIKENAVIFDKKIPINFIKR</sequence>
<dbReference type="EMBL" id="QTTQ01000010">
    <property type="protein sequence ID" value="REE81772.1"/>
    <property type="molecule type" value="Genomic_DNA"/>
</dbReference>
<evidence type="ECO:0000313" key="3">
    <source>
        <dbReference type="EMBL" id="REE81772.1"/>
    </source>
</evidence>
<dbReference type="Gene3D" id="2.30.42.10">
    <property type="match status" value="1"/>
</dbReference>
<protein>
    <submittedName>
        <fullName evidence="3">Peptidase S41-like protein</fullName>
    </submittedName>
</protein>
<gene>
    <name evidence="3" type="ORF">BX611_1308</name>
</gene>
<dbReference type="GO" id="GO:0030288">
    <property type="term" value="C:outer membrane-bounded periplasmic space"/>
    <property type="evidence" value="ECO:0007669"/>
    <property type="project" value="TreeGrafter"/>
</dbReference>
<dbReference type="AlphaFoldDB" id="A0A3D9RZ42"/>
<comment type="caution">
    <text evidence="3">The sequence shown here is derived from an EMBL/GenBank/DDBJ whole genome shotgun (WGS) entry which is preliminary data.</text>
</comment>
<accession>A0A3D9RZ42</accession>
<evidence type="ECO:0000259" key="2">
    <source>
        <dbReference type="SMART" id="SM00245"/>
    </source>
</evidence>
<dbReference type="InterPro" id="IPR041613">
    <property type="entry name" value="Pept_S41_N"/>
</dbReference>
<dbReference type="PANTHER" id="PTHR32060">
    <property type="entry name" value="TAIL-SPECIFIC PROTEASE"/>
    <property type="match status" value="1"/>
</dbReference>
<keyword evidence="1" id="KW-0732">Signal</keyword>
<reference evidence="3 4" key="1">
    <citation type="submission" date="2018-08" db="EMBL/GenBank/DDBJ databases">
        <title>Genomic Encyclopedia of Type Strains, Phase III (KMG-III): the genomes of soil and plant-associated and newly described type strains.</title>
        <authorList>
            <person name="Whitman W."/>
        </authorList>
    </citation>
    <scope>NUCLEOTIDE SEQUENCE [LARGE SCALE GENOMIC DNA]</scope>
    <source>
        <strain evidence="3 4">325-5</strain>
    </source>
</reference>
<feature type="chain" id="PRO_5017660561" evidence="1">
    <location>
        <begin position="20"/>
        <end position="495"/>
    </location>
</feature>
<dbReference type="GO" id="GO:0008236">
    <property type="term" value="F:serine-type peptidase activity"/>
    <property type="evidence" value="ECO:0007669"/>
    <property type="project" value="InterPro"/>
</dbReference>
<dbReference type="GO" id="GO:0007165">
    <property type="term" value="P:signal transduction"/>
    <property type="evidence" value="ECO:0007669"/>
    <property type="project" value="TreeGrafter"/>
</dbReference>
<name>A0A3D9RZ42_9FLAO</name>
<feature type="domain" description="Tail specific protease" evidence="2">
    <location>
        <begin position="202"/>
        <end position="427"/>
    </location>
</feature>
<keyword evidence="4" id="KW-1185">Reference proteome</keyword>
<dbReference type="Pfam" id="PF18294">
    <property type="entry name" value="Pept_S41_N"/>
    <property type="match status" value="1"/>
</dbReference>
<proteinExistence type="predicted"/>
<feature type="signal peptide" evidence="1">
    <location>
        <begin position="1"/>
        <end position="19"/>
    </location>
</feature>
<evidence type="ECO:0000256" key="1">
    <source>
        <dbReference type="SAM" id="SignalP"/>
    </source>
</evidence>
<dbReference type="SUPFAM" id="SSF52096">
    <property type="entry name" value="ClpP/crotonase"/>
    <property type="match status" value="1"/>
</dbReference>